<sequence length="352" mass="40478">MLEEVCGTIKKIDDCLSRDILSTGDKCSDAELYTVYCSTKKEGVIGKCETNGGRISAGFIWLLVMFDVLCGGECSEKDQYDEYAILWLSSKYNLISPEYDVNITGIYDILERNNPIWYNKYRDRIGKKRNVMDFGDFHMGNLYNLLKEMCILITKYNEDRSYQDVYLKYANNCANIYKNLVTNVPKGKVCDSYCEVLSTLKNGYDKFREEKNESTPNFQLPKFIEDGVETCKSLCKSNDQKLEAENLIAEESEIFTTHQTSLPDLSTTELRITQEEPQSNIESQRDGLKSITLQSVTPISINNGSKLPYIAVPFILIPIIFAISYKYLTLMWKKKMKSKKNARKIINLRDKK</sequence>
<dbReference type="AlphaFoldDB" id="A0A4V0K1R1"/>
<dbReference type="GeneID" id="3496303"/>
<evidence type="ECO:0000313" key="3">
    <source>
        <dbReference type="Proteomes" id="UP000071118"/>
    </source>
</evidence>
<organism evidence="2 3">
    <name type="scientific">Plasmodium chabaudi chabaudi</name>
    <dbReference type="NCBI Taxonomy" id="31271"/>
    <lineage>
        <taxon>Eukaryota</taxon>
        <taxon>Sar</taxon>
        <taxon>Alveolata</taxon>
        <taxon>Apicomplexa</taxon>
        <taxon>Aconoidasida</taxon>
        <taxon>Haemosporida</taxon>
        <taxon>Plasmodiidae</taxon>
        <taxon>Plasmodium</taxon>
        <taxon>Plasmodium (Vinckeia)</taxon>
    </lineage>
</organism>
<gene>
    <name evidence="2" type="ORF">PCHAS_0200011</name>
</gene>
<keyword evidence="3" id="KW-1185">Reference proteome</keyword>
<dbReference type="Pfam" id="PF06022">
    <property type="entry name" value="Cir_Bir_Yir"/>
    <property type="match status" value="1"/>
</dbReference>
<dbReference type="Proteomes" id="UP000071118">
    <property type="component" value="Chromosome 2"/>
</dbReference>
<dbReference type="KEGG" id="pcb:PCHAS_0200011"/>
<dbReference type="RefSeq" id="XP_016652929.1">
    <property type="nucleotide sequence ID" value="XM_016800095.1"/>
</dbReference>
<dbReference type="VEuPathDB" id="PlasmoDB:PCHAS_0200011"/>
<protein>
    <submittedName>
        <fullName evidence="2">CIR protein</fullName>
    </submittedName>
</protein>
<dbReference type="OrthoDB" id="373246at2759"/>
<name>A0A4V0K1R1_PLACU</name>
<dbReference type="EMBL" id="LK022879">
    <property type="protein sequence ID" value="VTZ66765.1"/>
    <property type="molecule type" value="Genomic_DNA"/>
</dbReference>
<evidence type="ECO:0000313" key="2">
    <source>
        <dbReference type="EMBL" id="VTZ66765.1"/>
    </source>
</evidence>
<dbReference type="InterPro" id="IPR006477">
    <property type="entry name" value="Yir_bir_cir"/>
</dbReference>
<proteinExistence type="predicted"/>
<keyword evidence="1" id="KW-0472">Membrane</keyword>
<feature type="transmembrane region" description="Helical" evidence="1">
    <location>
        <begin position="307"/>
        <end position="328"/>
    </location>
</feature>
<keyword evidence="1" id="KW-0812">Transmembrane</keyword>
<reference evidence="2 3" key="1">
    <citation type="journal article" date="2014" name="BMC Biol.">
        <title>A comprehensive evaluation of rodent malaria parasite genomes and gene expression.</title>
        <authorList>
            <person name="Otto T.D."/>
            <person name="Bohme U."/>
            <person name="Jackson A.P."/>
            <person name="Hunt M."/>
            <person name="Franke-Fayard B."/>
            <person name="Hoeijmakers W.A."/>
            <person name="Religa A.A."/>
            <person name="Robertson L."/>
            <person name="Sanders M."/>
            <person name="Ogun S.A."/>
            <person name="Cunningham D."/>
            <person name="Erhart A."/>
            <person name="Billker O."/>
            <person name="Khan S.M."/>
            <person name="Stunnenberg H.G."/>
            <person name="Langhorne J."/>
            <person name="Holder A.A."/>
            <person name="Waters A.P."/>
            <person name="Newbold C.I."/>
            <person name="Pain A."/>
            <person name="Berriman M."/>
            <person name="Janse C.J."/>
        </authorList>
    </citation>
    <scope>NUCLEOTIDE SEQUENCE [LARGE SCALE GENOMIC DNA]</scope>
    <source>
        <strain evidence="2 3">AS</strain>
    </source>
</reference>
<keyword evidence="1" id="KW-1133">Transmembrane helix</keyword>
<evidence type="ECO:0000256" key="1">
    <source>
        <dbReference type="SAM" id="Phobius"/>
    </source>
</evidence>
<accession>A0A4V0K1R1</accession>